<accession>A0A0N0E3L8</accession>
<keyword evidence="3" id="KW-1185">Reference proteome</keyword>
<dbReference type="PROSITE" id="PS51186">
    <property type="entry name" value="GNAT"/>
    <property type="match status" value="1"/>
</dbReference>
<dbReference type="OrthoDB" id="7003280at2"/>
<dbReference type="SUPFAM" id="SSF55729">
    <property type="entry name" value="Acyl-CoA N-acyltransferases (Nat)"/>
    <property type="match status" value="1"/>
</dbReference>
<dbReference type="InterPro" id="IPR000182">
    <property type="entry name" value="GNAT_dom"/>
</dbReference>
<evidence type="ECO:0000313" key="3">
    <source>
        <dbReference type="Proteomes" id="UP000037931"/>
    </source>
</evidence>
<name>A0A0N0E3L8_9PSED</name>
<dbReference type="Pfam" id="PF13508">
    <property type="entry name" value="Acetyltransf_7"/>
    <property type="match status" value="1"/>
</dbReference>
<protein>
    <submittedName>
        <fullName evidence="2">Acetyltransferase (GNAT) domain</fullName>
    </submittedName>
</protein>
<reference evidence="2 3" key="1">
    <citation type="journal article" date="2015" name="PLoS ONE">
        <title>Rice-Infecting Pseudomonas Genomes Are Highly Accessorized and Harbor Multiple Putative Virulence Mechanisms to Cause Sheath Brown Rot.</title>
        <authorList>
            <person name="Quibod I.L."/>
            <person name="Grande G."/>
            <person name="Oreiro E.G."/>
            <person name="Borja F.N."/>
            <person name="Dossa G.S."/>
            <person name="Mauleon R."/>
            <person name="Cruz C.V."/>
            <person name="Oliva R."/>
        </authorList>
    </citation>
    <scope>NUCLEOTIDE SEQUENCE [LARGE SCALE GENOMIC DNA]</scope>
    <source>
        <strain evidence="2 3">IRRI 6609</strain>
    </source>
</reference>
<dbReference type="RefSeq" id="WP_054063265.1">
    <property type="nucleotide sequence ID" value="NZ_JSYZ01000011.1"/>
</dbReference>
<keyword evidence="2" id="KW-0808">Transferase</keyword>
<dbReference type="STRING" id="50340.PF66_03340"/>
<feature type="domain" description="N-acetyltransferase" evidence="1">
    <location>
        <begin position="28"/>
        <end position="178"/>
    </location>
</feature>
<dbReference type="AlphaFoldDB" id="A0A0N0E3L8"/>
<evidence type="ECO:0000313" key="2">
    <source>
        <dbReference type="EMBL" id="KPA90206.1"/>
    </source>
</evidence>
<dbReference type="Proteomes" id="UP000037931">
    <property type="component" value="Unassembled WGS sequence"/>
</dbReference>
<dbReference type="GO" id="GO:0016747">
    <property type="term" value="F:acyltransferase activity, transferring groups other than amino-acyl groups"/>
    <property type="evidence" value="ECO:0007669"/>
    <property type="project" value="InterPro"/>
</dbReference>
<dbReference type="CDD" id="cd04301">
    <property type="entry name" value="NAT_SF"/>
    <property type="match status" value="1"/>
</dbReference>
<sequence>MFTLTRLQTPPPESIKSQILQMVVDYFTDISQVALPPSNPLYNLYQYGVGYEVHLYLEAMDGSKGIPAELIVALDDEDPSQVLGFVLYLPARDDAQACAVAYMAVKADRRRQGVARAMLARMFEHYPHAELACSAGKVPYFEAMGFQVLAARGPQVLMNTRDHGTDGLIAVIDVAPIYSSKEVRQIHAYLLQQHGRKAMAEAEKKRDRHLDQLTRQASALVQERLG</sequence>
<dbReference type="InterPro" id="IPR016181">
    <property type="entry name" value="Acyl_CoA_acyltransferase"/>
</dbReference>
<dbReference type="EMBL" id="JSYZ01000011">
    <property type="protein sequence ID" value="KPA90206.1"/>
    <property type="molecule type" value="Genomic_DNA"/>
</dbReference>
<proteinExistence type="predicted"/>
<gene>
    <name evidence="2" type="ORF">PF66_03340</name>
</gene>
<evidence type="ECO:0000259" key="1">
    <source>
        <dbReference type="PROSITE" id="PS51186"/>
    </source>
</evidence>
<dbReference type="PATRIC" id="fig|50340.43.peg.637"/>
<organism evidence="2 3">
    <name type="scientific">Pseudomonas asplenii</name>
    <dbReference type="NCBI Taxonomy" id="53407"/>
    <lineage>
        <taxon>Bacteria</taxon>
        <taxon>Pseudomonadati</taxon>
        <taxon>Pseudomonadota</taxon>
        <taxon>Gammaproteobacteria</taxon>
        <taxon>Pseudomonadales</taxon>
        <taxon>Pseudomonadaceae</taxon>
        <taxon>Pseudomonas</taxon>
    </lineage>
</organism>
<dbReference type="Gene3D" id="3.40.630.30">
    <property type="match status" value="1"/>
</dbReference>
<comment type="caution">
    <text evidence="2">The sequence shown here is derived from an EMBL/GenBank/DDBJ whole genome shotgun (WGS) entry which is preliminary data.</text>
</comment>